<dbReference type="EMBL" id="CP036269">
    <property type="protein sequence ID" value="QDT41466.1"/>
    <property type="molecule type" value="Genomic_DNA"/>
</dbReference>
<gene>
    <name evidence="1" type="ORF">Pan241w_15270</name>
</gene>
<dbReference type="OrthoDB" id="290818at2"/>
<evidence type="ECO:0000313" key="1">
    <source>
        <dbReference type="EMBL" id="QDT41466.1"/>
    </source>
</evidence>
<sequence length="147" mass="16859">MQFQHSGMALLLILVCVSSSCQQSEHENLIGRWQNSNGPNMIFREDGTVFSINNGPRQKGRYYLNTESKPSTIVMDMRKSNINAVLYFDFTPFSARHIELTPTHIQRTGEKKKESEIKRKMLFRKIDPNDPLLGEKRFTVKTTPGAP</sequence>
<organism evidence="1 2">
    <name type="scientific">Gimesia alba</name>
    <dbReference type="NCBI Taxonomy" id="2527973"/>
    <lineage>
        <taxon>Bacteria</taxon>
        <taxon>Pseudomonadati</taxon>
        <taxon>Planctomycetota</taxon>
        <taxon>Planctomycetia</taxon>
        <taxon>Planctomycetales</taxon>
        <taxon>Planctomycetaceae</taxon>
        <taxon>Gimesia</taxon>
    </lineage>
</organism>
<dbReference type="RefSeq" id="WP_145213082.1">
    <property type="nucleotide sequence ID" value="NZ_CP036269.1"/>
</dbReference>
<dbReference type="Proteomes" id="UP000317171">
    <property type="component" value="Chromosome"/>
</dbReference>
<proteinExistence type="predicted"/>
<dbReference type="KEGG" id="gaz:Pan241w_15270"/>
<reference evidence="1 2" key="1">
    <citation type="submission" date="2019-02" db="EMBL/GenBank/DDBJ databases">
        <title>Deep-cultivation of Planctomycetes and their phenomic and genomic characterization uncovers novel biology.</title>
        <authorList>
            <person name="Wiegand S."/>
            <person name="Jogler M."/>
            <person name="Boedeker C."/>
            <person name="Pinto D."/>
            <person name="Vollmers J."/>
            <person name="Rivas-Marin E."/>
            <person name="Kohn T."/>
            <person name="Peeters S.H."/>
            <person name="Heuer A."/>
            <person name="Rast P."/>
            <person name="Oberbeckmann S."/>
            <person name="Bunk B."/>
            <person name="Jeske O."/>
            <person name="Meyerdierks A."/>
            <person name="Storesund J.E."/>
            <person name="Kallscheuer N."/>
            <person name="Luecker S."/>
            <person name="Lage O.M."/>
            <person name="Pohl T."/>
            <person name="Merkel B.J."/>
            <person name="Hornburger P."/>
            <person name="Mueller R.-W."/>
            <person name="Bruemmer F."/>
            <person name="Labrenz M."/>
            <person name="Spormann A.M."/>
            <person name="Op den Camp H."/>
            <person name="Overmann J."/>
            <person name="Amann R."/>
            <person name="Jetten M.S.M."/>
            <person name="Mascher T."/>
            <person name="Medema M.H."/>
            <person name="Devos D.P."/>
            <person name="Kaster A.-K."/>
            <person name="Ovreas L."/>
            <person name="Rohde M."/>
            <person name="Galperin M.Y."/>
            <person name="Jogler C."/>
        </authorList>
    </citation>
    <scope>NUCLEOTIDE SEQUENCE [LARGE SCALE GENOMIC DNA]</scope>
    <source>
        <strain evidence="1 2">Pan241w</strain>
    </source>
</reference>
<keyword evidence="2" id="KW-1185">Reference proteome</keyword>
<accession>A0A517RC89</accession>
<dbReference type="AlphaFoldDB" id="A0A517RC89"/>
<evidence type="ECO:0000313" key="2">
    <source>
        <dbReference type="Proteomes" id="UP000317171"/>
    </source>
</evidence>
<name>A0A517RC89_9PLAN</name>
<protein>
    <submittedName>
        <fullName evidence="1">Uncharacterized protein</fullName>
    </submittedName>
</protein>